<dbReference type="Proteomes" id="UP000829720">
    <property type="component" value="Unassembled WGS sequence"/>
</dbReference>
<evidence type="ECO:0000313" key="2">
    <source>
        <dbReference type="Proteomes" id="UP000829720"/>
    </source>
</evidence>
<protein>
    <submittedName>
        <fullName evidence="1">Uncharacterized protein</fullName>
    </submittedName>
</protein>
<keyword evidence="2" id="KW-1185">Reference proteome</keyword>
<comment type="caution">
    <text evidence="1">The sequence shown here is derived from an EMBL/GenBank/DDBJ whole genome shotgun (WGS) entry which is preliminary data.</text>
</comment>
<evidence type="ECO:0000313" key="1">
    <source>
        <dbReference type="EMBL" id="KAI1887226.1"/>
    </source>
</evidence>
<organism evidence="1 2">
    <name type="scientific">Albula goreensis</name>
    <dbReference type="NCBI Taxonomy" id="1534307"/>
    <lineage>
        <taxon>Eukaryota</taxon>
        <taxon>Metazoa</taxon>
        <taxon>Chordata</taxon>
        <taxon>Craniata</taxon>
        <taxon>Vertebrata</taxon>
        <taxon>Euteleostomi</taxon>
        <taxon>Actinopterygii</taxon>
        <taxon>Neopterygii</taxon>
        <taxon>Teleostei</taxon>
        <taxon>Albuliformes</taxon>
        <taxon>Albulidae</taxon>
        <taxon>Albula</taxon>
    </lineage>
</organism>
<dbReference type="OrthoDB" id="10031018at2759"/>
<dbReference type="EMBL" id="JAERUA010000019">
    <property type="protein sequence ID" value="KAI1887226.1"/>
    <property type="molecule type" value="Genomic_DNA"/>
</dbReference>
<name>A0A8T3CS83_9TELE</name>
<sequence length="129" mass="13735">MRRTVAVSSIDLPLADSPSSSAVQSVDNFVLDPLFIVIQNGKVFSYGGDSEQPTEDGKRRRVSTPVAFTKLDGCRLGCLAQLITTARGHLVDSAAACWNAGLVDGHAGRRAERGLIITLWAAPAPFTTH</sequence>
<proteinExistence type="predicted"/>
<gene>
    <name evidence="1" type="ORF">AGOR_G00204010</name>
</gene>
<accession>A0A8T3CS83</accession>
<reference evidence="1" key="1">
    <citation type="submission" date="2021-01" db="EMBL/GenBank/DDBJ databases">
        <authorList>
            <person name="Zahm M."/>
            <person name="Roques C."/>
            <person name="Cabau C."/>
            <person name="Klopp C."/>
            <person name="Donnadieu C."/>
            <person name="Jouanno E."/>
            <person name="Lampietro C."/>
            <person name="Louis A."/>
            <person name="Herpin A."/>
            <person name="Echchiki A."/>
            <person name="Berthelot C."/>
            <person name="Parey E."/>
            <person name="Roest-Crollius H."/>
            <person name="Braasch I."/>
            <person name="Postlethwait J."/>
            <person name="Bobe J."/>
            <person name="Montfort J."/>
            <person name="Bouchez O."/>
            <person name="Begum T."/>
            <person name="Mejri S."/>
            <person name="Adams A."/>
            <person name="Chen W.-J."/>
            <person name="Guiguen Y."/>
        </authorList>
    </citation>
    <scope>NUCLEOTIDE SEQUENCE</scope>
    <source>
        <tissue evidence="1">Blood</tissue>
    </source>
</reference>
<dbReference type="AlphaFoldDB" id="A0A8T3CS83"/>